<comment type="caution">
    <text evidence="1">The sequence shown here is derived from an EMBL/GenBank/DDBJ whole genome shotgun (WGS) entry which is preliminary data.</text>
</comment>
<dbReference type="AlphaFoldDB" id="A0A3L6NV02"/>
<dbReference type="EMBL" id="MRCU01000003">
    <property type="protein sequence ID" value="RKK22171.1"/>
    <property type="molecule type" value="Genomic_DNA"/>
</dbReference>
<name>A0A3L6NV02_FUSOX</name>
<evidence type="ECO:0000313" key="1">
    <source>
        <dbReference type="EMBL" id="RKK22171.1"/>
    </source>
</evidence>
<organism evidence="1">
    <name type="scientific">Fusarium oxysporum f. sp. cepae</name>
    <dbReference type="NCBI Taxonomy" id="396571"/>
    <lineage>
        <taxon>Eukaryota</taxon>
        <taxon>Fungi</taxon>
        <taxon>Dikarya</taxon>
        <taxon>Ascomycota</taxon>
        <taxon>Pezizomycotina</taxon>
        <taxon>Sordariomycetes</taxon>
        <taxon>Hypocreomycetidae</taxon>
        <taxon>Hypocreales</taxon>
        <taxon>Nectriaceae</taxon>
        <taxon>Fusarium</taxon>
        <taxon>Fusarium oxysporum species complex</taxon>
    </lineage>
</organism>
<protein>
    <submittedName>
        <fullName evidence="1">Uncharacterized protein</fullName>
    </submittedName>
</protein>
<reference evidence="1" key="1">
    <citation type="journal article" date="2018" name="Sci. Rep.">
        <title>Characterisation of pathogen-specific regions and novel effector candidates in Fusarium oxysporum f. sp. cepae.</title>
        <authorList>
            <person name="Armitage A.D."/>
            <person name="Taylor A."/>
            <person name="Sobczyk M.K."/>
            <person name="Baxter L."/>
            <person name="Greenfield B.P."/>
            <person name="Bates H.J."/>
            <person name="Wilson F."/>
            <person name="Jackson A.C."/>
            <person name="Ott S."/>
            <person name="Harrison R.J."/>
            <person name="Clarkson J.P."/>
        </authorList>
    </citation>
    <scope>NUCLEOTIDE SEQUENCE [LARGE SCALE GENOMIC DNA]</scope>
    <source>
        <strain evidence="1">FoC_Fus2</strain>
    </source>
</reference>
<dbReference type="Proteomes" id="UP000270866">
    <property type="component" value="Chromosome 5"/>
</dbReference>
<accession>A0A3L6NV02</accession>
<gene>
    <name evidence="1" type="ORF">BFJ65_g4781</name>
</gene>
<sequence length="135" mass="14310">MVSGGAVKISPHAGICTVYFSNSVDCSDPHAVVVYDLYGQLHAKITEIHTPSGQVIQKCVGSVPTSLLKGRGKAIKFTPTDNPCVGTPDFPDIVPCFGNYTISNGQVQANSITTKWTEVLSATGHVELTCIFGKK</sequence>
<proteinExistence type="predicted"/>